<dbReference type="Proteomes" id="UP000068250">
    <property type="component" value="Chromosome I"/>
</dbReference>
<dbReference type="AlphaFoldDB" id="A0A0U5F533"/>
<evidence type="ECO:0000313" key="1">
    <source>
        <dbReference type="EMBL" id="CEF53947.1"/>
    </source>
</evidence>
<organism evidence="1 2">
    <name type="scientific">Acetobacter ghanensis</name>
    <dbReference type="NCBI Taxonomy" id="431306"/>
    <lineage>
        <taxon>Bacteria</taxon>
        <taxon>Pseudomonadati</taxon>
        <taxon>Pseudomonadota</taxon>
        <taxon>Alphaproteobacteria</taxon>
        <taxon>Acetobacterales</taxon>
        <taxon>Acetobacteraceae</taxon>
        <taxon>Acetobacter</taxon>
    </lineage>
</organism>
<gene>
    <name evidence="1" type="ORF">AGA_497</name>
</gene>
<name>A0A0U5F533_9PROT</name>
<protein>
    <submittedName>
        <fullName evidence="1">Uncharacterized protein</fullName>
    </submittedName>
</protein>
<accession>A0A0U5F533</accession>
<proteinExistence type="predicted"/>
<sequence>MACPAILTIALANMIDHLQTQVMYCDQKHGRHCFACVTEI</sequence>
<dbReference type="EMBL" id="LN609302">
    <property type="protein sequence ID" value="CEF53947.1"/>
    <property type="molecule type" value="Genomic_DNA"/>
</dbReference>
<dbReference type="PATRIC" id="fig|431306.5.peg.473"/>
<reference evidence="2" key="1">
    <citation type="submission" date="2014-09" db="EMBL/GenBank/DDBJ databases">
        <authorList>
            <person name="Illeghems K.G."/>
        </authorList>
    </citation>
    <scope>NUCLEOTIDE SEQUENCE [LARGE SCALE GENOMIC DNA]</scope>
    <source>
        <strain evidence="2">LMG 23848T</strain>
    </source>
</reference>
<evidence type="ECO:0000313" key="2">
    <source>
        <dbReference type="Proteomes" id="UP000068250"/>
    </source>
</evidence>